<dbReference type="InterPro" id="IPR000504">
    <property type="entry name" value="RRM_dom"/>
</dbReference>
<dbReference type="EMBL" id="JAFEMO010000008">
    <property type="protein sequence ID" value="KAH7565799.1"/>
    <property type="molecule type" value="Genomic_DNA"/>
</dbReference>
<proteinExistence type="predicted"/>
<accession>A0ABQ8HNF8</accession>
<evidence type="ECO:0000313" key="4">
    <source>
        <dbReference type="EMBL" id="KAH7565799.1"/>
    </source>
</evidence>
<gene>
    <name evidence="4" type="ORF">JRO89_XS08G0018500</name>
</gene>
<comment type="caution">
    <text evidence="4">The sequence shown here is derived from an EMBL/GenBank/DDBJ whole genome shotgun (WGS) entry which is preliminary data.</text>
</comment>
<dbReference type="Pfam" id="PF00076">
    <property type="entry name" value="RRM_1"/>
    <property type="match status" value="2"/>
</dbReference>
<dbReference type="Gene3D" id="3.30.70.330">
    <property type="match status" value="2"/>
</dbReference>
<evidence type="ECO:0000313" key="5">
    <source>
        <dbReference type="Proteomes" id="UP000827721"/>
    </source>
</evidence>
<protein>
    <recommendedName>
        <fullName evidence="3">RRM domain-containing protein</fullName>
    </recommendedName>
</protein>
<dbReference type="Proteomes" id="UP000827721">
    <property type="component" value="Unassembled WGS sequence"/>
</dbReference>
<feature type="domain" description="RRM" evidence="3">
    <location>
        <begin position="112"/>
        <end position="194"/>
    </location>
</feature>
<feature type="domain" description="RRM" evidence="3">
    <location>
        <begin position="9"/>
        <end position="121"/>
    </location>
</feature>
<evidence type="ECO:0000256" key="1">
    <source>
        <dbReference type="ARBA" id="ARBA00022884"/>
    </source>
</evidence>
<evidence type="ECO:0000256" key="2">
    <source>
        <dbReference type="PROSITE-ProRule" id="PRU00176"/>
    </source>
</evidence>
<dbReference type="InterPro" id="IPR012677">
    <property type="entry name" value="Nucleotide-bd_a/b_plait_sf"/>
</dbReference>
<dbReference type="PROSITE" id="PS50102">
    <property type="entry name" value="RRM"/>
    <property type="match status" value="2"/>
</dbReference>
<dbReference type="PANTHER" id="PTHR48024">
    <property type="entry name" value="GEO13361P1-RELATED"/>
    <property type="match status" value="1"/>
</dbReference>
<reference evidence="4 5" key="1">
    <citation type="submission" date="2021-02" db="EMBL/GenBank/DDBJ databases">
        <title>Plant Genome Project.</title>
        <authorList>
            <person name="Zhang R.-G."/>
        </authorList>
    </citation>
    <scope>NUCLEOTIDE SEQUENCE [LARGE SCALE GENOMIC DNA]</scope>
    <source>
        <tissue evidence="4">Leaves</tissue>
    </source>
</reference>
<dbReference type="InterPro" id="IPR035979">
    <property type="entry name" value="RBD_domain_sf"/>
</dbReference>
<sequence length="194" mass="21027">MADQDVSHRKVFVHGLGWDTTSEAVVSAFSSSSGGGGAGDGDIEECKLVTDKVTGKSKGYAFVLFRTRKAAAKALRTPQRRINNRIVSCQLASVGPTATAASREQAGPPGERKIYVSNVQRDVDKERLRSFFEQFGEIETGPIGFDINTGKSRGFAIFVYRTMEGARRVLEQAPQAVSGTPIALPKGNRFEKQN</sequence>
<evidence type="ECO:0000259" key="3">
    <source>
        <dbReference type="PROSITE" id="PS50102"/>
    </source>
</evidence>
<dbReference type="SMART" id="SM00360">
    <property type="entry name" value="RRM"/>
    <property type="match status" value="2"/>
</dbReference>
<dbReference type="PANTHER" id="PTHR48024:SF9">
    <property type="entry name" value="UBP1-ASSOCIATED PROTEINS 1A-RELATED"/>
    <property type="match status" value="1"/>
</dbReference>
<dbReference type="InterPro" id="IPR050886">
    <property type="entry name" value="RNA-binding_reg"/>
</dbReference>
<keyword evidence="1 2" id="KW-0694">RNA-binding</keyword>
<name>A0ABQ8HNF8_9ROSI</name>
<keyword evidence="5" id="KW-1185">Reference proteome</keyword>
<organism evidence="4 5">
    <name type="scientific">Xanthoceras sorbifolium</name>
    <dbReference type="NCBI Taxonomy" id="99658"/>
    <lineage>
        <taxon>Eukaryota</taxon>
        <taxon>Viridiplantae</taxon>
        <taxon>Streptophyta</taxon>
        <taxon>Embryophyta</taxon>
        <taxon>Tracheophyta</taxon>
        <taxon>Spermatophyta</taxon>
        <taxon>Magnoliopsida</taxon>
        <taxon>eudicotyledons</taxon>
        <taxon>Gunneridae</taxon>
        <taxon>Pentapetalae</taxon>
        <taxon>rosids</taxon>
        <taxon>malvids</taxon>
        <taxon>Sapindales</taxon>
        <taxon>Sapindaceae</taxon>
        <taxon>Xanthoceroideae</taxon>
        <taxon>Xanthoceras</taxon>
    </lineage>
</organism>
<dbReference type="SUPFAM" id="SSF54928">
    <property type="entry name" value="RNA-binding domain, RBD"/>
    <property type="match status" value="1"/>
</dbReference>